<dbReference type="GO" id="GO:0016747">
    <property type="term" value="F:acyltransferase activity, transferring groups other than amino-acyl groups"/>
    <property type="evidence" value="ECO:0007669"/>
    <property type="project" value="InterPro"/>
</dbReference>
<dbReference type="InterPro" id="IPR016181">
    <property type="entry name" value="Acyl_CoA_acyltransferase"/>
</dbReference>
<protein>
    <submittedName>
        <fullName evidence="1">GNAT family N-acetyltransferase</fullName>
    </submittedName>
</protein>
<gene>
    <name evidence="1" type="ORF">GWI72_14205</name>
</gene>
<organism evidence="1 2">
    <name type="scientific">Pannonibacter tanglangensis</name>
    <dbReference type="NCBI Taxonomy" id="2750084"/>
    <lineage>
        <taxon>Bacteria</taxon>
        <taxon>Pseudomonadati</taxon>
        <taxon>Pseudomonadota</taxon>
        <taxon>Alphaproteobacteria</taxon>
        <taxon>Hyphomicrobiales</taxon>
        <taxon>Stappiaceae</taxon>
        <taxon>Pannonibacter</taxon>
    </lineage>
</organism>
<dbReference type="RefSeq" id="WP_161676855.1">
    <property type="nucleotide sequence ID" value="NZ_JAABLP010000003.1"/>
</dbReference>
<dbReference type="PROSITE" id="PS51186">
    <property type="entry name" value="GNAT"/>
    <property type="match status" value="1"/>
</dbReference>
<accession>A0A7X5JAH0</accession>
<sequence>MVVESEGYLDESSLSAAVMPQEGVRVRLDLPRTDDLADIVFLANNRKIASHLATMPHPFSLEDARRLVQRSQLVSAGHASFAIRMNATGRFIGQATWSALEPGGPVHVGYWLGEPFWGQGFATEALQRLVDHAFGQGEMRELLADCRVTNAASRRVLVKCGFQYRDQSMARSLGAGGSVPVERYGLERSVWLALKRWGRAA</sequence>
<proteinExistence type="predicted"/>
<dbReference type="AlphaFoldDB" id="A0A7X5JAH0"/>
<evidence type="ECO:0000313" key="2">
    <source>
        <dbReference type="Proteomes" id="UP000586722"/>
    </source>
</evidence>
<evidence type="ECO:0000313" key="1">
    <source>
        <dbReference type="EMBL" id="NBN79426.1"/>
    </source>
</evidence>
<dbReference type="InterPro" id="IPR000182">
    <property type="entry name" value="GNAT_dom"/>
</dbReference>
<dbReference type="InterPro" id="IPR051531">
    <property type="entry name" value="N-acetyltransferase"/>
</dbReference>
<dbReference type="Gene3D" id="3.40.630.30">
    <property type="match status" value="1"/>
</dbReference>
<dbReference type="SUPFAM" id="SSF55729">
    <property type="entry name" value="Acyl-CoA N-acyltransferases (Nat)"/>
    <property type="match status" value="1"/>
</dbReference>
<comment type="caution">
    <text evidence="1">The sequence shown here is derived from an EMBL/GenBank/DDBJ whole genome shotgun (WGS) entry which is preliminary data.</text>
</comment>
<name>A0A7X5JAH0_9HYPH</name>
<keyword evidence="2" id="KW-1185">Reference proteome</keyword>
<dbReference type="PANTHER" id="PTHR43792:SF16">
    <property type="entry name" value="N-ACETYLTRANSFERASE DOMAIN-CONTAINING PROTEIN"/>
    <property type="match status" value="1"/>
</dbReference>
<dbReference type="EMBL" id="JAABLQ010000001">
    <property type="protein sequence ID" value="NBN79426.1"/>
    <property type="molecule type" value="Genomic_DNA"/>
</dbReference>
<dbReference type="Pfam" id="PF13302">
    <property type="entry name" value="Acetyltransf_3"/>
    <property type="match status" value="1"/>
</dbReference>
<dbReference type="Proteomes" id="UP000586722">
    <property type="component" value="Unassembled WGS sequence"/>
</dbReference>
<reference evidence="1 2" key="1">
    <citation type="submission" date="2020-01" db="EMBL/GenBank/DDBJ databases">
        <authorList>
            <person name="Peng S.Y."/>
            <person name="Li J."/>
            <person name="Wang M."/>
            <person name="Wang L."/>
            <person name="Wang C.Q."/>
            <person name="Wang J.R."/>
        </authorList>
    </citation>
    <scope>NUCLEOTIDE SEQUENCE [LARGE SCALE GENOMIC DNA]</scope>
    <source>
        <strain evidence="1 2">XCT-53</strain>
    </source>
</reference>
<dbReference type="PANTHER" id="PTHR43792">
    <property type="entry name" value="GNAT FAMILY, PUTATIVE (AFU_ORTHOLOGUE AFUA_3G00765)-RELATED-RELATED"/>
    <property type="match status" value="1"/>
</dbReference>